<protein>
    <recommendedName>
        <fullName evidence="3">ABM domain-containing protein</fullName>
    </recommendedName>
</protein>
<reference evidence="2" key="1">
    <citation type="journal article" date="2019" name="Int. J. Syst. Evol. Microbiol.">
        <title>The Global Catalogue of Microorganisms (GCM) 10K type strain sequencing project: providing services to taxonomists for standard genome sequencing and annotation.</title>
        <authorList>
            <consortium name="The Broad Institute Genomics Platform"/>
            <consortium name="The Broad Institute Genome Sequencing Center for Infectious Disease"/>
            <person name="Wu L."/>
            <person name="Ma J."/>
        </authorList>
    </citation>
    <scope>NUCLEOTIDE SEQUENCE [LARGE SCALE GENOMIC DNA]</scope>
    <source>
        <strain evidence="2">JCM 4816</strain>
    </source>
</reference>
<evidence type="ECO:0000313" key="1">
    <source>
        <dbReference type="EMBL" id="MFC5905857.1"/>
    </source>
</evidence>
<accession>A0ABW1FX86</accession>
<dbReference type="Proteomes" id="UP001596174">
    <property type="component" value="Unassembled WGS sequence"/>
</dbReference>
<proteinExistence type="predicted"/>
<dbReference type="InterPro" id="IPR011008">
    <property type="entry name" value="Dimeric_a/b-barrel"/>
</dbReference>
<evidence type="ECO:0000313" key="2">
    <source>
        <dbReference type="Proteomes" id="UP001596174"/>
    </source>
</evidence>
<dbReference type="Gene3D" id="3.30.70.100">
    <property type="match status" value="1"/>
</dbReference>
<name>A0ABW1FX86_9ACTN</name>
<organism evidence="1 2">
    <name type="scientific">Streptacidiphilus monticola</name>
    <dbReference type="NCBI Taxonomy" id="2161674"/>
    <lineage>
        <taxon>Bacteria</taxon>
        <taxon>Bacillati</taxon>
        <taxon>Actinomycetota</taxon>
        <taxon>Actinomycetes</taxon>
        <taxon>Kitasatosporales</taxon>
        <taxon>Streptomycetaceae</taxon>
        <taxon>Streptacidiphilus</taxon>
    </lineage>
</organism>
<dbReference type="EMBL" id="JBHSQJ010000005">
    <property type="protein sequence ID" value="MFC5905857.1"/>
    <property type="molecule type" value="Genomic_DNA"/>
</dbReference>
<evidence type="ECO:0008006" key="3">
    <source>
        <dbReference type="Google" id="ProtNLM"/>
    </source>
</evidence>
<sequence length="47" mass="5093">MLIEKWTSRDHLAAHDATEHMIRADAANSAFRAAPAQVIQLVPAPVA</sequence>
<comment type="caution">
    <text evidence="1">The sequence shown here is derived from an EMBL/GenBank/DDBJ whole genome shotgun (WGS) entry which is preliminary data.</text>
</comment>
<dbReference type="RefSeq" id="WP_380578701.1">
    <property type="nucleotide sequence ID" value="NZ_JBHSQJ010000005.1"/>
</dbReference>
<gene>
    <name evidence="1" type="ORF">ACFP3V_01295</name>
</gene>
<dbReference type="SUPFAM" id="SSF54909">
    <property type="entry name" value="Dimeric alpha+beta barrel"/>
    <property type="match status" value="1"/>
</dbReference>
<keyword evidence="2" id="KW-1185">Reference proteome</keyword>